<reference evidence="5 6" key="1">
    <citation type="journal article" date="2021" name="Commun. Biol.">
        <title>The genome of Shorea leprosula (Dipterocarpaceae) highlights the ecological relevance of drought in aseasonal tropical rainforests.</title>
        <authorList>
            <person name="Ng K.K.S."/>
            <person name="Kobayashi M.J."/>
            <person name="Fawcett J.A."/>
            <person name="Hatakeyama M."/>
            <person name="Paape T."/>
            <person name="Ng C.H."/>
            <person name="Ang C.C."/>
            <person name="Tnah L.H."/>
            <person name="Lee C.T."/>
            <person name="Nishiyama T."/>
            <person name="Sese J."/>
            <person name="O'Brien M.J."/>
            <person name="Copetti D."/>
            <person name="Mohd Noor M.I."/>
            <person name="Ong R.C."/>
            <person name="Putra M."/>
            <person name="Sireger I.Z."/>
            <person name="Indrioko S."/>
            <person name="Kosugi Y."/>
            <person name="Izuno A."/>
            <person name="Isagi Y."/>
            <person name="Lee S.L."/>
            <person name="Shimizu K.K."/>
        </authorList>
    </citation>
    <scope>NUCLEOTIDE SEQUENCE [LARGE SCALE GENOMIC DNA]</scope>
    <source>
        <strain evidence="5">214</strain>
    </source>
</reference>
<feature type="chain" id="PRO_5043551526" description="GDSL esterase/lipase" evidence="4">
    <location>
        <begin position="28"/>
        <end position="124"/>
    </location>
</feature>
<feature type="signal peptide" evidence="4">
    <location>
        <begin position="1"/>
        <end position="27"/>
    </location>
</feature>
<evidence type="ECO:0000256" key="2">
    <source>
        <dbReference type="ARBA" id="ARBA00022963"/>
    </source>
</evidence>
<dbReference type="AlphaFoldDB" id="A0AAV5LJ79"/>
<keyword evidence="2" id="KW-0442">Lipid degradation</keyword>
<dbReference type="PANTHER" id="PTHR46020">
    <property type="entry name" value="OSJNBB0059K02.9 PROTEIN"/>
    <property type="match status" value="1"/>
</dbReference>
<dbReference type="Proteomes" id="UP001054252">
    <property type="component" value="Unassembled WGS sequence"/>
</dbReference>
<gene>
    <name evidence="5" type="ORF">SLEP1_g45520</name>
</gene>
<organism evidence="5 6">
    <name type="scientific">Rubroshorea leprosula</name>
    <dbReference type="NCBI Taxonomy" id="152421"/>
    <lineage>
        <taxon>Eukaryota</taxon>
        <taxon>Viridiplantae</taxon>
        <taxon>Streptophyta</taxon>
        <taxon>Embryophyta</taxon>
        <taxon>Tracheophyta</taxon>
        <taxon>Spermatophyta</taxon>
        <taxon>Magnoliopsida</taxon>
        <taxon>eudicotyledons</taxon>
        <taxon>Gunneridae</taxon>
        <taxon>Pentapetalae</taxon>
        <taxon>rosids</taxon>
        <taxon>malvids</taxon>
        <taxon>Malvales</taxon>
        <taxon>Dipterocarpaceae</taxon>
        <taxon>Rubroshorea</taxon>
    </lineage>
</organism>
<name>A0AAV5LJ79_9ROSI</name>
<dbReference type="GO" id="GO:0016787">
    <property type="term" value="F:hydrolase activity"/>
    <property type="evidence" value="ECO:0007669"/>
    <property type="project" value="UniProtKB-KW"/>
</dbReference>
<dbReference type="EMBL" id="BPVZ01000123">
    <property type="protein sequence ID" value="GKV37493.1"/>
    <property type="molecule type" value="Genomic_DNA"/>
</dbReference>
<proteinExistence type="predicted"/>
<accession>A0AAV5LJ79</accession>
<protein>
    <recommendedName>
        <fullName evidence="7">GDSL esterase/lipase</fullName>
    </recommendedName>
</protein>
<evidence type="ECO:0000313" key="6">
    <source>
        <dbReference type="Proteomes" id="UP001054252"/>
    </source>
</evidence>
<keyword evidence="1" id="KW-0378">Hydrolase</keyword>
<dbReference type="PANTHER" id="PTHR46020:SF32">
    <property type="entry name" value="GDSL ESTERASE_LIPASE"/>
    <property type="match status" value="1"/>
</dbReference>
<keyword evidence="4" id="KW-0732">Signal</keyword>
<keyword evidence="3" id="KW-0443">Lipid metabolism</keyword>
<evidence type="ECO:0000313" key="5">
    <source>
        <dbReference type="EMBL" id="GKV37493.1"/>
    </source>
</evidence>
<sequence length="124" mass="13829">MEKPSLFLFFPLLIFSIFSGRQQCVRGWTGNRHQPTGRSVSVFKPNKLFVFGDSYADTGNDNKSLVNSWSVPYGITFPGKPSGRFSDGRVSTDFIGTPLFHFLGDDMRFDGVELPLCNISVIVV</sequence>
<evidence type="ECO:0008006" key="7">
    <source>
        <dbReference type="Google" id="ProtNLM"/>
    </source>
</evidence>
<comment type="caution">
    <text evidence="5">The sequence shown here is derived from an EMBL/GenBank/DDBJ whole genome shotgun (WGS) entry which is preliminary data.</text>
</comment>
<dbReference type="InterPro" id="IPR036514">
    <property type="entry name" value="SGNH_hydro_sf"/>
</dbReference>
<dbReference type="GO" id="GO:0016042">
    <property type="term" value="P:lipid catabolic process"/>
    <property type="evidence" value="ECO:0007669"/>
    <property type="project" value="UniProtKB-KW"/>
</dbReference>
<evidence type="ECO:0000256" key="4">
    <source>
        <dbReference type="SAM" id="SignalP"/>
    </source>
</evidence>
<evidence type="ECO:0000256" key="3">
    <source>
        <dbReference type="ARBA" id="ARBA00023098"/>
    </source>
</evidence>
<dbReference type="Gene3D" id="3.40.50.1110">
    <property type="entry name" value="SGNH hydrolase"/>
    <property type="match status" value="1"/>
</dbReference>
<evidence type="ECO:0000256" key="1">
    <source>
        <dbReference type="ARBA" id="ARBA00022801"/>
    </source>
</evidence>
<keyword evidence="6" id="KW-1185">Reference proteome</keyword>